<keyword evidence="3" id="KW-1185">Reference proteome</keyword>
<dbReference type="Proteomes" id="UP000578531">
    <property type="component" value="Unassembled WGS sequence"/>
</dbReference>
<reference evidence="2 3" key="1">
    <citation type="journal article" date="2020" name="Genomics">
        <title>Complete, high-quality genomes from long-read metagenomic sequencing of two wolf lichen thalli reveals enigmatic genome architecture.</title>
        <authorList>
            <person name="McKenzie S.K."/>
            <person name="Walston R.F."/>
            <person name="Allen J.L."/>
        </authorList>
    </citation>
    <scope>NUCLEOTIDE SEQUENCE [LARGE SCALE GENOMIC DNA]</scope>
    <source>
        <strain evidence="2">WasteWater2</strain>
    </source>
</reference>
<feature type="region of interest" description="Disordered" evidence="1">
    <location>
        <begin position="453"/>
        <end position="502"/>
    </location>
</feature>
<sequence length="502" mass="57014">MPEHIGGLPPRLFLPFEIWDLILRMIRDNFRNCKSQDDLTHLWTCVRSVCKQLKAEVEDVFKSQHLPSNTLHFISDTYYAEYDTFSHSRAGIWATWDRAPLDRVEQYDFKAQLRFAGLLELDPGRAVFKIQHRPNDPNDPENLYEGVIFRHMREREGGLGPMGEADKYKPSERRRLFGQSDGWGPPSYPIQIFEPETTEGMFVIQVRAGLNDCAVPGLTIDQEQHEISLDWIGLFSRFFGERRAVNLHKGIDGGLVTTCSSANSPTKAKSHFNWLTDSGTLSAHGEKNMGRFVGSERVSAGSLRLKRNCDREVNLDDEGEVDNTIADEEALRMKKSRMGESQTTLEPMPITQRQQAIRQKQHPDYSPIAEQSLFSVAGRTAFSPRSVASSRTEEPLYTPGNTSYTDPSLSQQLPPETTAEDCDETSTKTLKKDRMRQAMEIRGHGKLIAALNRRNENGRSAKNSQVGSFQGDVEDYKTRSIDQRLNRQEKSLDPRVDDVTDD</sequence>
<dbReference type="GeneID" id="59290527"/>
<evidence type="ECO:0000256" key="1">
    <source>
        <dbReference type="SAM" id="MobiDB-lite"/>
    </source>
</evidence>
<feature type="compositionally biased region" description="Polar residues" evidence="1">
    <location>
        <begin position="399"/>
        <end position="415"/>
    </location>
</feature>
<name>A0A8H6FQJ4_9LECA</name>
<organism evidence="2 3">
    <name type="scientific">Letharia columbiana</name>
    <dbReference type="NCBI Taxonomy" id="112416"/>
    <lineage>
        <taxon>Eukaryota</taxon>
        <taxon>Fungi</taxon>
        <taxon>Dikarya</taxon>
        <taxon>Ascomycota</taxon>
        <taxon>Pezizomycotina</taxon>
        <taxon>Lecanoromycetes</taxon>
        <taxon>OSLEUM clade</taxon>
        <taxon>Lecanoromycetidae</taxon>
        <taxon>Lecanorales</taxon>
        <taxon>Lecanorineae</taxon>
        <taxon>Parmeliaceae</taxon>
        <taxon>Letharia</taxon>
    </lineage>
</organism>
<evidence type="ECO:0000313" key="2">
    <source>
        <dbReference type="EMBL" id="KAF6232910.1"/>
    </source>
</evidence>
<comment type="caution">
    <text evidence="2">The sequence shown here is derived from an EMBL/GenBank/DDBJ whole genome shotgun (WGS) entry which is preliminary data.</text>
</comment>
<dbReference type="OrthoDB" id="2997776at2759"/>
<accession>A0A8H6FQJ4</accession>
<evidence type="ECO:0000313" key="3">
    <source>
        <dbReference type="Proteomes" id="UP000578531"/>
    </source>
</evidence>
<proteinExistence type="predicted"/>
<feature type="compositionally biased region" description="Basic and acidic residues" evidence="1">
    <location>
        <begin position="474"/>
        <end position="502"/>
    </location>
</feature>
<feature type="region of interest" description="Disordered" evidence="1">
    <location>
        <begin position="383"/>
        <end position="436"/>
    </location>
</feature>
<dbReference type="EMBL" id="JACCJC010000044">
    <property type="protein sequence ID" value="KAF6232910.1"/>
    <property type="molecule type" value="Genomic_DNA"/>
</dbReference>
<gene>
    <name evidence="2" type="ORF">HO173_008873</name>
</gene>
<dbReference type="AlphaFoldDB" id="A0A8H6FQJ4"/>
<protein>
    <submittedName>
        <fullName evidence="2">Uncharacterized protein</fullName>
    </submittedName>
</protein>
<dbReference type="RefSeq" id="XP_037162333.1">
    <property type="nucleotide sequence ID" value="XM_037310769.1"/>
</dbReference>